<evidence type="ECO:0000256" key="2">
    <source>
        <dbReference type="ARBA" id="ARBA00011322"/>
    </source>
</evidence>
<sequence>MRLHSMTVTAFGPYPGGTRIDFDELTSAGLFLLHGATGAGKTSVLDAVCYALYGGVPGARQGMRLRSDHADPYEPTEVVLELTVGGRRLEVTRRPEQPRPKKGRAGSTTDKALTLLRERAGGEWKALSRSHREIGDEIKLALGMSREQFCQVVMLPQGEFARFLRSDAADRAALLGKLFDTGRFEAVEQWLAGRRRTAEAAIRAQDEALVAVAHRMAQAAGPISASHPMPELTAGETELTDTVTLWADATRAEAAERRDVAAVELTAAEAAHRAAGHALETARQTAALQQRHAAARTRDEELEAARGEFDQHVRRLERAAAADRVAPALHARDRAAQDQARAARRRAETTAPLPPDLTGAGADDLTGRERQIRQDLGRLDAARRAEQRAAAIVADRARLEREAAADDELERDTGGWLTTWDQRRDTCRARLDTAQEAATAAEALAARLETALRRQDAARRCETLDAQEREAAEALLAARTAAADAHEHWLALKERRLRSVAAELAATLATGTDCPVCGSADHPRPARPGDDHVDGAAEDAALAAHRRAETDRGRAETALLTLRDRLAAARVDAGDGTSVQLAADVDALTTQEATARRTAGDVHPAREELRRAEAEYTGRLDTQRETQKRQAARASQREALDAELDGLRAQLAEAGGGDGGIAERADRLERRARLLADAAEAARALADAEVRLTDAEAQLADAARSAGFDHPQQAAEALLTTDERAALQRRVETHRDKRAAVQAELTDHQVREAAAAPPADPEAARRAMEAATTALRTASAVADTWTDRDTQLARLAREAARQTQDLAPLREEHARLRRLSHLASGTSAENELRMRLESYVLAARLEQVAAAASVRLRRMSSGRYTLAHTDARASGRTRSGLGLRVVDAWTGTERDTATLSGGETFSASLALALGLADVVTDEAGAVRLDTLFIDEGFGSLDDQTLDEVLDVLDSLRERDRAVGIVSHVADLRTRIPAQLEVVKGRTGSFVRHRVPAPARHFATGAGGHRVGRQP</sequence>
<comment type="similarity">
    <text evidence="1">Belongs to the SMC family. SbcC subfamily.</text>
</comment>
<dbReference type="Gene3D" id="3.40.50.300">
    <property type="entry name" value="P-loop containing nucleotide triphosphate hydrolases"/>
    <property type="match status" value="2"/>
</dbReference>
<evidence type="ECO:0000259" key="6">
    <source>
        <dbReference type="Pfam" id="PF13476"/>
    </source>
</evidence>
<dbReference type="PANTHER" id="PTHR32114">
    <property type="entry name" value="ABC TRANSPORTER ABCH.3"/>
    <property type="match status" value="1"/>
</dbReference>
<dbReference type="RefSeq" id="WP_282699073.1">
    <property type="nucleotide sequence ID" value="NZ_JABXJJ020000045.1"/>
</dbReference>
<feature type="domain" description="Rad50/SbcC-type AAA" evidence="6">
    <location>
        <begin position="6"/>
        <end position="180"/>
    </location>
</feature>
<keyword evidence="4" id="KW-0175">Coiled coil</keyword>
<evidence type="ECO:0000313" key="7">
    <source>
        <dbReference type="EMBL" id="MDI5973423.1"/>
    </source>
</evidence>
<feature type="region of interest" description="Disordered" evidence="5">
    <location>
        <begin position="329"/>
        <end position="364"/>
    </location>
</feature>
<dbReference type="Pfam" id="PF13476">
    <property type="entry name" value="AAA_23"/>
    <property type="match status" value="1"/>
</dbReference>
<feature type="region of interest" description="Disordered" evidence="5">
    <location>
        <begin position="617"/>
        <end position="639"/>
    </location>
</feature>
<evidence type="ECO:0000256" key="1">
    <source>
        <dbReference type="ARBA" id="ARBA00006930"/>
    </source>
</evidence>
<gene>
    <name evidence="7" type="ORF">POF50_029460</name>
</gene>
<accession>A0AA90KBB1</accession>
<evidence type="ECO:0000256" key="5">
    <source>
        <dbReference type="SAM" id="MobiDB-lite"/>
    </source>
</evidence>
<dbReference type="PANTHER" id="PTHR32114:SF2">
    <property type="entry name" value="ABC TRANSPORTER ABCH.3"/>
    <property type="match status" value="1"/>
</dbReference>
<reference evidence="7" key="1">
    <citation type="submission" date="2023-05" db="EMBL/GenBank/DDBJ databases">
        <title>Streptantibioticus silvisoli sp. nov., acidotolerant actinomycetes 1 from pine litter.</title>
        <authorList>
            <person name="Swiecimska M."/>
            <person name="Golinska P."/>
            <person name="Sangal V."/>
            <person name="Wachnowicz B."/>
            <person name="Goodfellow M."/>
        </authorList>
    </citation>
    <scope>NUCLEOTIDE SEQUENCE</scope>
    <source>
        <strain evidence="7">SL13</strain>
    </source>
</reference>
<dbReference type="Pfam" id="PF13558">
    <property type="entry name" value="SbcC_Walker_B"/>
    <property type="match status" value="1"/>
</dbReference>
<dbReference type="AlphaFoldDB" id="A0AA90KBB1"/>
<comment type="subunit">
    <text evidence="2">Heterodimer of SbcC and SbcD.</text>
</comment>
<dbReference type="InterPro" id="IPR027417">
    <property type="entry name" value="P-loop_NTPase"/>
</dbReference>
<evidence type="ECO:0000256" key="3">
    <source>
        <dbReference type="ARBA" id="ARBA00013368"/>
    </source>
</evidence>
<dbReference type="GO" id="GO:0016887">
    <property type="term" value="F:ATP hydrolysis activity"/>
    <property type="evidence" value="ECO:0007669"/>
    <property type="project" value="InterPro"/>
</dbReference>
<proteinExistence type="inferred from homology"/>
<dbReference type="SUPFAM" id="SSF52540">
    <property type="entry name" value="P-loop containing nucleoside triphosphate hydrolases"/>
    <property type="match status" value="1"/>
</dbReference>
<evidence type="ECO:0000256" key="4">
    <source>
        <dbReference type="SAM" id="Coils"/>
    </source>
</evidence>
<name>A0AA90KBB1_9ACTN</name>
<organism evidence="7">
    <name type="scientific">Streptantibioticus silvisoli</name>
    <dbReference type="NCBI Taxonomy" id="2705255"/>
    <lineage>
        <taxon>Bacteria</taxon>
        <taxon>Bacillati</taxon>
        <taxon>Actinomycetota</taxon>
        <taxon>Actinomycetes</taxon>
        <taxon>Kitasatosporales</taxon>
        <taxon>Streptomycetaceae</taxon>
        <taxon>Streptantibioticus</taxon>
    </lineage>
</organism>
<feature type="region of interest" description="Disordered" evidence="5">
    <location>
        <begin position="89"/>
        <end position="108"/>
    </location>
</feature>
<comment type="caution">
    <text evidence="7">The sequence shown here is derived from an EMBL/GenBank/DDBJ whole genome shotgun (WGS) entry which is preliminary data.</text>
</comment>
<dbReference type="InterPro" id="IPR038729">
    <property type="entry name" value="Rad50/SbcC_AAA"/>
</dbReference>
<dbReference type="GO" id="GO:0006302">
    <property type="term" value="P:double-strand break repair"/>
    <property type="evidence" value="ECO:0007669"/>
    <property type="project" value="InterPro"/>
</dbReference>
<dbReference type="EMBL" id="JABXJJ020000045">
    <property type="protein sequence ID" value="MDI5973423.1"/>
    <property type="molecule type" value="Genomic_DNA"/>
</dbReference>
<feature type="compositionally biased region" description="Basic and acidic residues" evidence="5">
    <location>
        <begin position="89"/>
        <end position="99"/>
    </location>
</feature>
<protein>
    <recommendedName>
        <fullName evidence="3">Nuclease SbcCD subunit C</fullName>
    </recommendedName>
</protein>
<feature type="compositionally biased region" description="Basic and acidic residues" evidence="5">
    <location>
        <begin position="617"/>
        <end position="628"/>
    </location>
</feature>
<feature type="coiled-coil region" evidence="4">
    <location>
        <begin position="665"/>
        <end position="744"/>
    </location>
</feature>